<dbReference type="Pfam" id="PF04127">
    <property type="entry name" value="DFP"/>
    <property type="match status" value="1"/>
</dbReference>
<comment type="caution">
    <text evidence="4">The sequence shown here is derived from an EMBL/GenBank/DDBJ whole genome shotgun (WGS) entry which is preliminary data.</text>
</comment>
<dbReference type="InterPro" id="IPR035929">
    <property type="entry name" value="CoaB-like_sf"/>
</dbReference>
<feature type="compositionally biased region" description="Basic and acidic residues" evidence="2">
    <location>
        <begin position="105"/>
        <end position="125"/>
    </location>
</feature>
<dbReference type="InterPro" id="IPR007085">
    <property type="entry name" value="DNA/pantothenate-metab_flavo_C"/>
</dbReference>
<evidence type="ECO:0000256" key="1">
    <source>
        <dbReference type="ARBA" id="ARBA00005703"/>
    </source>
</evidence>
<keyword evidence="4" id="KW-0436">Ligase</keyword>
<accession>A0A430Q552</accession>
<dbReference type="GO" id="GO:0016874">
    <property type="term" value="F:ligase activity"/>
    <property type="evidence" value="ECO:0007669"/>
    <property type="project" value="UniProtKB-KW"/>
</dbReference>
<evidence type="ECO:0000256" key="2">
    <source>
        <dbReference type="SAM" id="MobiDB-lite"/>
    </source>
</evidence>
<gene>
    <name evidence="4" type="ORF">DC041_0010882</name>
</gene>
<reference evidence="4 5" key="1">
    <citation type="journal article" date="2019" name="PLoS Pathog.">
        <title>Genome sequence of the bovine parasite Schistosoma bovis Tanzania.</title>
        <authorList>
            <person name="Oey H."/>
            <person name="Zakrzewski M."/>
            <person name="Gobert G."/>
            <person name="Gravermann K."/>
            <person name="Stoye J."/>
            <person name="Jones M."/>
            <person name="Mcmanus D."/>
            <person name="Krause L."/>
        </authorList>
    </citation>
    <scope>NUCLEOTIDE SEQUENCE [LARGE SCALE GENOMIC DNA]</scope>
    <source>
        <strain evidence="4 5">TAN1997</strain>
    </source>
</reference>
<proteinExistence type="inferred from homology"/>
<feature type="domain" description="DNA/pantothenate metabolism flavoprotein C-terminal" evidence="3">
    <location>
        <begin position="401"/>
        <end position="503"/>
    </location>
</feature>
<dbReference type="STRING" id="6184.A0A430Q552"/>
<feature type="region of interest" description="Disordered" evidence="2">
    <location>
        <begin position="103"/>
        <end position="153"/>
    </location>
</feature>
<dbReference type="SUPFAM" id="SSF102645">
    <property type="entry name" value="CoaB-like"/>
    <property type="match status" value="3"/>
</dbReference>
<dbReference type="Proteomes" id="UP000290809">
    <property type="component" value="Unassembled WGS sequence"/>
</dbReference>
<evidence type="ECO:0000259" key="3">
    <source>
        <dbReference type="Pfam" id="PF04127"/>
    </source>
</evidence>
<organism evidence="4 5">
    <name type="scientific">Schistosoma bovis</name>
    <name type="common">Blood fluke</name>
    <dbReference type="NCBI Taxonomy" id="6184"/>
    <lineage>
        <taxon>Eukaryota</taxon>
        <taxon>Metazoa</taxon>
        <taxon>Spiralia</taxon>
        <taxon>Lophotrochozoa</taxon>
        <taxon>Platyhelminthes</taxon>
        <taxon>Trematoda</taxon>
        <taxon>Digenea</taxon>
        <taxon>Strigeidida</taxon>
        <taxon>Schistosomatoidea</taxon>
        <taxon>Schistosomatidae</taxon>
        <taxon>Schistosoma</taxon>
    </lineage>
</organism>
<comment type="similarity">
    <text evidence="1">Belongs to the PPC synthetase family.</text>
</comment>
<protein>
    <submittedName>
        <fullName evidence="4">Phosphopantothenate---cysteine ligase (ATP)</fullName>
    </submittedName>
</protein>
<keyword evidence="5" id="KW-1185">Reference proteome</keyword>
<dbReference type="AlphaFoldDB" id="A0A430Q552"/>
<evidence type="ECO:0000313" key="5">
    <source>
        <dbReference type="Proteomes" id="UP000290809"/>
    </source>
</evidence>
<dbReference type="EMBL" id="QMKO01002680">
    <property type="protein sequence ID" value="RTG82831.1"/>
    <property type="molecule type" value="Genomic_DNA"/>
</dbReference>
<dbReference type="Gene3D" id="3.40.50.10300">
    <property type="entry name" value="CoaB-like"/>
    <property type="match status" value="2"/>
</dbReference>
<sequence>MNLLDSWLDKLEIENSSRHDNRSSIEYRLNSWLNKILDHPTINKIVCITSGGTIVPLETNMVSTGLRGALSAEYFLRSNYAVLYFHRKGSLLPFLHRLTNQQQNYHREEEKEQQQQQKCTKEVDSNKLTNTTTNDNNNNSNSNNTTNNNNNSNSNQNNIEIFNWFMFNPQDNKLQLKENSVQFLSSIFNEYTMYGQYLFTLDFETIEDYLVGLRWIAKQLEAIHLNRSSRQKQIHLSFYLSAAVSDYYLNREYRPEHKIQTKSMLSTIAKSSDDYLDKSLSTIEDLHLSLQPVPKVMKLLTTLWSPSSYVISFKYLFTLDFETIEDYLVGLRWIAKQLEAIHLNRSSRQKQIHLSFYLSAAVSDYYLNREYRPEHKIQTKSMLSTIAKSSDDYLDKSLSTIEDLHLSLQPVPKVMKLLTTLWSPSSYVISFKLETDHRLLLVKAKQSLEMYNPNVIVANLLQTRSKEVWLVFKQNNTQDIIVEHINMENNIDEINKRQIISQEIESILIPRLIQLHEQTIDRTIIK</sequence>
<evidence type="ECO:0000313" key="4">
    <source>
        <dbReference type="EMBL" id="RTG82831.1"/>
    </source>
</evidence>
<feature type="compositionally biased region" description="Low complexity" evidence="2">
    <location>
        <begin position="129"/>
        <end position="153"/>
    </location>
</feature>
<name>A0A430Q552_SCHBO</name>
<dbReference type="GO" id="GO:0015937">
    <property type="term" value="P:coenzyme A biosynthetic process"/>
    <property type="evidence" value="ECO:0007669"/>
    <property type="project" value="UniProtKB-ARBA"/>
</dbReference>